<dbReference type="InterPro" id="IPR045249">
    <property type="entry name" value="HARBI1-like"/>
</dbReference>
<evidence type="ECO:0000256" key="3">
    <source>
        <dbReference type="ARBA" id="ARBA00004496"/>
    </source>
</evidence>
<gene>
    <name evidence="14" type="ORF">NDU88_001646</name>
</gene>
<evidence type="ECO:0000256" key="1">
    <source>
        <dbReference type="ARBA" id="ARBA00001968"/>
    </source>
</evidence>
<dbReference type="GO" id="GO:0005737">
    <property type="term" value="C:cytoplasm"/>
    <property type="evidence" value="ECO:0007669"/>
    <property type="project" value="UniProtKB-SubCell"/>
</dbReference>
<comment type="cofactor">
    <cofactor evidence="1">
        <name>a divalent metal cation</name>
        <dbReference type="ChEBI" id="CHEBI:60240"/>
    </cofactor>
</comment>
<evidence type="ECO:0000256" key="2">
    <source>
        <dbReference type="ARBA" id="ARBA00004123"/>
    </source>
</evidence>
<evidence type="ECO:0000256" key="4">
    <source>
        <dbReference type="ARBA" id="ARBA00006958"/>
    </source>
</evidence>
<dbReference type="EMBL" id="JANPWB010000012">
    <property type="protein sequence ID" value="KAJ1113400.1"/>
    <property type="molecule type" value="Genomic_DNA"/>
</dbReference>
<keyword evidence="15" id="KW-1185">Reference proteome</keyword>
<dbReference type="GO" id="GO:0046872">
    <property type="term" value="F:metal ion binding"/>
    <property type="evidence" value="ECO:0007669"/>
    <property type="project" value="UniProtKB-KW"/>
</dbReference>
<dbReference type="AlphaFoldDB" id="A0AAV7NBC7"/>
<evidence type="ECO:0000256" key="9">
    <source>
        <dbReference type="ARBA" id="ARBA00022801"/>
    </source>
</evidence>
<evidence type="ECO:0000256" key="11">
    <source>
        <dbReference type="ARBA" id="ARBA00030126"/>
    </source>
</evidence>
<evidence type="ECO:0000313" key="14">
    <source>
        <dbReference type="EMBL" id="KAJ1113400.1"/>
    </source>
</evidence>
<protein>
    <recommendedName>
        <fullName evidence="5">Putative nuclease HARBI1</fullName>
    </recommendedName>
    <alternativeName>
        <fullName evidence="11">Harbinger transposase-derived nuclease</fullName>
    </alternativeName>
</protein>
<dbReference type="InterPro" id="IPR026103">
    <property type="entry name" value="HARBI1_animal"/>
</dbReference>
<feature type="domain" description="DDE Tnp4" evidence="13">
    <location>
        <begin position="177"/>
        <end position="252"/>
    </location>
</feature>
<keyword evidence="7" id="KW-0540">Nuclease</keyword>
<evidence type="ECO:0000313" key="15">
    <source>
        <dbReference type="Proteomes" id="UP001066276"/>
    </source>
</evidence>
<evidence type="ECO:0000259" key="13">
    <source>
        <dbReference type="Pfam" id="PF13359"/>
    </source>
</evidence>
<dbReference type="PRINTS" id="PR02086">
    <property type="entry name" value="PUTNUCHARBI1"/>
</dbReference>
<keyword evidence="9" id="KW-0378">Hydrolase</keyword>
<comment type="function">
    <text evidence="12">Transposase-derived protein that may have nuclease activity. Does not have transposase activity.</text>
</comment>
<dbReference type="GO" id="GO:0016787">
    <property type="term" value="F:hydrolase activity"/>
    <property type="evidence" value="ECO:0007669"/>
    <property type="project" value="UniProtKB-KW"/>
</dbReference>
<keyword evidence="10" id="KW-0539">Nucleus</keyword>
<sequence>MVVTSAAVTSTAVTSPAVRIITASAPVHWLLGPIGHRQLGHIGRWRNPPVYRPLVDLLTMEERHVIVTYRFDRATIWELCTQLESDLMSPIRHPTGIPPDVQVLSVLHFLASGTFQTTVAMPSGMSQPMFSNVLYRVLAALLKHVRRYIIFPEVADLPTVKGDFYALGHIPNVIGAIDGTHVALVPPHRNEQVYRNRKSYHSMNVQMVCLADQYILQVNAMFPGSVHDAYILRNSSIPDMMGELQRHRVWLLATTGHPGPCCCWGVGSAWVPCSGGHTAA</sequence>
<comment type="subcellular location">
    <subcellularLocation>
        <location evidence="3">Cytoplasm</location>
    </subcellularLocation>
    <subcellularLocation>
        <location evidence="2">Nucleus</location>
    </subcellularLocation>
</comment>
<evidence type="ECO:0000256" key="5">
    <source>
        <dbReference type="ARBA" id="ARBA00015519"/>
    </source>
</evidence>
<organism evidence="14 15">
    <name type="scientific">Pleurodeles waltl</name>
    <name type="common">Iberian ribbed newt</name>
    <dbReference type="NCBI Taxonomy" id="8319"/>
    <lineage>
        <taxon>Eukaryota</taxon>
        <taxon>Metazoa</taxon>
        <taxon>Chordata</taxon>
        <taxon>Craniata</taxon>
        <taxon>Vertebrata</taxon>
        <taxon>Euteleostomi</taxon>
        <taxon>Amphibia</taxon>
        <taxon>Batrachia</taxon>
        <taxon>Caudata</taxon>
        <taxon>Salamandroidea</taxon>
        <taxon>Salamandridae</taxon>
        <taxon>Pleurodelinae</taxon>
        <taxon>Pleurodeles</taxon>
    </lineage>
</organism>
<dbReference type="GO" id="GO:0005634">
    <property type="term" value="C:nucleus"/>
    <property type="evidence" value="ECO:0007669"/>
    <property type="project" value="UniProtKB-SubCell"/>
</dbReference>
<proteinExistence type="inferred from homology"/>
<evidence type="ECO:0000256" key="7">
    <source>
        <dbReference type="ARBA" id="ARBA00022722"/>
    </source>
</evidence>
<evidence type="ECO:0000256" key="8">
    <source>
        <dbReference type="ARBA" id="ARBA00022723"/>
    </source>
</evidence>
<comment type="similarity">
    <text evidence="4">Belongs to the HARBI1 family.</text>
</comment>
<dbReference type="PANTHER" id="PTHR22930:SF282">
    <property type="entry name" value="NUCLEASE HARBI1-RELATED"/>
    <property type="match status" value="1"/>
</dbReference>
<name>A0AAV7NBC7_PLEWA</name>
<evidence type="ECO:0000256" key="12">
    <source>
        <dbReference type="ARBA" id="ARBA00045850"/>
    </source>
</evidence>
<dbReference type="GO" id="GO:0004518">
    <property type="term" value="F:nuclease activity"/>
    <property type="evidence" value="ECO:0007669"/>
    <property type="project" value="UniProtKB-KW"/>
</dbReference>
<comment type="caution">
    <text evidence="14">The sequence shown here is derived from an EMBL/GenBank/DDBJ whole genome shotgun (WGS) entry which is preliminary data.</text>
</comment>
<dbReference type="Pfam" id="PF13359">
    <property type="entry name" value="DDE_Tnp_4"/>
    <property type="match status" value="1"/>
</dbReference>
<evidence type="ECO:0000256" key="10">
    <source>
        <dbReference type="ARBA" id="ARBA00023242"/>
    </source>
</evidence>
<dbReference type="PANTHER" id="PTHR22930">
    <property type="match status" value="1"/>
</dbReference>
<evidence type="ECO:0000256" key="6">
    <source>
        <dbReference type="ARBA" id="ARBA00022490"/>
    </source>
</evidence>
<dbReference type="Proteomes" id="UP001066276">
    <property type="component" value="Chromosome 8"/>
</dbReference>
<keyword evidence="6" id="KW-0963">Cytoplasm</keyword>
<dbReference type="InterPro" id="IPR027806">
    <property type="entry name" value="HARBI1_dom"/>
</dbReference>
<keyword evidence="8" id="KW-0479">Metal-binding</keyword>
<accession>A0AAV7NBC7</accession>
<reference evidence="14" key="1">
    <citation type="journal article" date="2022" name="bioRxiv">
        <title>Sequencing and chromosome-scale assembly of the giantPleurodeles waltlgenome.</title>
        <authorList>
            <person name="Brown T."/>
            <person name="Elewa A."/>
            <person name="Iarovenko S."/>
            <person name="Subramanian E."/>
            <person name="Araus A.J."/>
            <person name="Petzold A."/>
            <person name="Susuki M."/>
            <person name="Suzuki K.-i.T."/>
            <person name="Hayashi T."/>
            <person name="Toyoda A."/>
            <person name="Oliveira C."/>
            <person name="Osipova E."/>
            <person name="Leigh N.D."/>
            <person name="Simon A."/>
            <person name="Yun M.H."/>
        </authorList>
    </citation>
    <scope>NUCLEOTIDE SEQUENCE</scope>
    <source>
        <strain evidence="14">20211129_DDA</strain>
        <tissue evidence="14">Liver</tissue>
    </source>
</reference>